<dbReference type="PANTHER" id="PTHR46206">
    <property type="entry name" value="CYTOCHROME P450"/>
    <property type="match status" value="1"/>
</dbReference>
<keyword evidence="10" id="KW-0812">Transmembrane</keyword>
<evidence type="ECO:0000256" key="9">
    <source>
        <dbReference type="RuleBase" id="RU000461"/>
    </source>
</evidence>
<organism evidence="11 12">
    <name type="scientific">Eutypa lata (strain UCR-EL1)</name>
    <name type="common">Grapevine dieback disease fungus</name>
    <name type="synonym">Eutypa armeniacae</name>
    <dbReference type="NCBI Taxonomy" id="1287681"/>
    <lineage>
        <taxon>Eukaryota</taxon>
        <taxon>Fungi</taxon>
        <taxon>Dikarya</taxon>
        <taxon>Ascomycota</taxon>
        <taxon>Pezizomycotina</taxon>
        <taxon>Sordariomycetes</taxon>
        <taxon>Xylariomycetidae</taxon>
        <taxon>Xylariales</taxon>
        <taxon>Diatrypaceae</taxon>
        <taxon>Eutypa</taxon>
    </lineage>
</organism>
<dbReference type="CDD" id="cd11041">
    <property type="entry name" value="CYP503A1-like"/>
    <property type="match status" value="1"/>
</dbReference>
<keyword evidence="10" id="KW-1133">Transmembrane helix</keyword>
<evidence type="ECO:0000313" key="12">
    <source>
        <dbReference type="Proteomes" id="UP000012174"/>
    </source>
</evidence>
<dbReference type="EMBL" id="KB706933">
    <property type="protein sequence ID" value="EMR65153.1"/>
    <property type="molecule type" value="Genomic_DNA"/>
</dbReference>
<keyword evidence="6 8" id="KW-0408">Iron</keyword>
<dbReference type="PROSITE" id="PS00086">
    <property type="entry name" value="CYTOCHROME_P450"/>
    <property type="match status" value="1"/>
</dbReference>
<feature type="transmembrane region" description="Helical" evidence="10">
    <location>
        <begin position="12"/>
        <end position="32"/>
    </location>
</feature>
<evidence type="ECO:0000256" key="5">
    <source>
        <dbReference type="ARBA" id="ARBA00023002"/>
    </source>
</evidence>
<gene>
    <name evidence="11" type="ORF">UCREL1_7890</name>
</gene>
<evidence type="ECO:0000256" key="1">
    <source>
        <dbReference type="ARBA" id="ARBA00001971"/>
    </source>
</evidence>
<keyword evidence="3 8" id="KW-0349">Heme</keyword>
<dbReference type="InterPro" id="IPR001128">
    <property type="entry name" value="Cyt_P450"/>
</dbReference>
<evidence type="ECO:0000256" key="3">
    <source>
        <dbReference type="ARBA" id="ARBA00022617"/>
    </source>
</evidence>
<evidence type="ECO:0000256" key="6">
    <source>
        <dbReference type="ARBA" id="ARBA00023004"/>
    </source>
</evidence>
<reference evidence="12" key="1">
    <citation type="journal article" date="2013" name="Genome Announc.">
        <title>Draft genome sequence of the grapevine dieback fungus Eutypa lata UCR-EL1.</title>
        <authorList>
            <person name="Blanco-Ulate B."/>
            <person name="Rolshausen P.E."/>
            <person name="Cantu D."/>
        </authorList>
    </citation>
    <scope>NUCLEOTIDE SEQUENCE [LARGE SCALE GENOMIC DNA]</scope>
    <source>
        <strain evidence="12">UCR-EL1</strain>
    </source>
</reference>
<evidence type="ECO:0000256" key="2">
    <source>
        <dbReference type="ARBA" id="ARBA00010617"/>
    </source>
</evidence>
<dbReference type="Pfam" id="PF00067">
    <property type="entry name" value="p450"/>
    <property type="match status" value="1"/>
</dbReference>
<sequence>MDTIQRLLPQGLPVSLQVVAATLLLGFIYSIITKERPFSAFPVIALDGKSARKTWLFNGRKAMIEGVRRFSGPFQVVTGTGPKIILPNRFADELRNHPALDFGKAFSKVRKDAMSPSQDDDSLYHLCNYGSANWLLKDFPVNYPGFEPHKQGLSDGGLISEVVRVKLTQSLNLVTDDLIDETTTGLHDIFGESEEWQTFTIRDAIADLVARLSSRVFLGKELCRNERWLDIAKTYTVDSFATAFIMRATPALMRPITYWLLPQAKRTRQAVKDAKVLITPVMEQRKAIVEEALAAGKKPPKTADTLGWMYEIAKTRNLNPDYSAAQLSLTMAAIHTTTEATCQALLDVCEHPEVAEQLRQEVIEVLSENGWAKTSLYKLRLMDSFIKEGQRFRPMSSASMNRYVEKEIELSDGTILPKGSRVSVASSFHDPSIYPDPERFDAARFLRMRQQTGQENSWQFVTTTPAFLLFGHGQHACPGRFFASNEVKIALCFFLLKYDWRFVPGEGGRPAPRAFEANLSTDPAAKIQARRRKAEIDLDNL</sequence>
<evidence type="ECO:0000256" key="10">
    <source>
        <dbReference type="SAM" id="Phobius"/>
    </source>
</evidence>
<dbReference type="OMA" id="WTEHALE"/>
<comment type="cofactor">
    <cofactor evidence="1 8">
        <name>heme</name>
        <dbReference type="ChEBI" id="CHEBI:30413"/>
    </cofactor>
</comment>
<dbReference type="KEGG" id="ela:UCREL1_7890"/>
<dbReference type="InterPro" id="IPR017972">
    <property type="entry name" value="Cyt_P450_CS"/>
</dbReference>
<dbReference type="PRINTS" id="PR00463">
    <property type="entry name" value="EP450I"/>
</dbReference>
<keyword evidence="12" id="KW-1185">Reference proteome</keyword>
<keyword evidence="5 9" id="KW-0560">Oxidoreductase</keyword>
<dbReference type="HOGENOM" id="CLU_022195_0_3_1"/>
<evidence type="ECO:0000256" key="7">
    <source>
        <dbReference type="ARBA" id="ARBA00023033"/>
    </source>
</evidence>
<dbReference type="PANTHER" id="PTHR46206:SF2">
    <property type="entry name" value="CYTOCHROME P450 MONOOXYGENASE AUSG-RELATED"/>
    <property type="match status" value="1"/>
</dbReference>
<dbReference type="GO" id="GO:0016705">
    <property type="term" value="F:oxidoreductase activity, acting on paired donors, with incorporation or reduction of molecular oxygen"/>
    <property type="evidence" value="ECO:0007669"/>
    <property type="project" value="InterPro"/>
</dbReference>
<dbReference type="GO" id="GO:0004497">
    <property type="term" value="F:monooxygenase activity"/>
    <property type="evidence" value="ECO:0007669"/>
    <property type="project" value="UniProtKB-KW"/>
</dbReference>
<keyword evidence="7 9" id="KW-0503">Monooxygenase</keyword>
<name>M7SLB2_EUTLA</name>
<keyword evidence="4 8" id="KW-0479">Metal-binding</keyword>
<dbReference type="AlphaFoldDB" id="M7SLB2"/>
<dbReference type="GO" id="GO:0005506">
    <property type="term" value="F:iron ion binding"/>
    <property type="evidence" value="ECO:0007669"/>
    <property type="project" value="InterPro"/>
</dbReference>
<evidence type="ECO:0000313" key="11">
    <source>
        <dbReference type="EMBL" id="EMR65153.1"/>
    </source>
</evidence>
<dbReference type="Proteomes" id="UP000012174">
    <property type="component" value="Unassembled WGS sequence"/>
</dbReference>
<dbReference type="InterPro" id="IPR036396">
    <property type="entry name" value="Cyt_P450_sf"/>
</dbReference>
<comment type="similarity">
    <text evidence="2 9">Belongs to the cytochrome P450 family.</text>
</comment>
<proteinExistence type="inferred from homology"/>
<dbReference type="eggNOG" id="KOG0157">
    <property type="taxonomic scope" value="Eukaryota"/>
</dbReference>
<dbReference type="SUPFAM" id="SSF48264">
    <property type="entry name" value="Cytochrome P450"/>
    <property type="match status" value="1"/>
</dbReference>
<dbReference type="OrthoDB" id="1844152at2759"/>
<protein>
    <submittedName>
        <fullName evidence="11">Putative cytochrome p450 protein</fullName>
    </submittedName>
</protein>
<feature type="binding site" description="axial binding residue" evidence="8">
    <location>
        <position position="477"/>
    </location>
    <ligand>
        <name>heme</name>
        <dbReference type="ChEBI" id="CHEBI:30413"/>
    </ligand>
    <ligandPart>
        <name>Fe</name>
        <dbReference type="ChEBI" id="CHEBI:18248"/>
    </ligandPart>
</feature>
<dbReference type="PRINTS" id="PR00385">
    <property type="entry name" value="P450"/>
</dbReference>
<dbReference type="GO" id="GO:0020037">
    <property type="term" value="F:heme binding"/>
    <property type="evidence" value="ECO:0007669"/>
    <property type="project" value="InterPro"/>
</dbReference>
<accession>M7SLB2</accession>
<dbReference type="InterPro" id="IPR002401">
    <property type="entry name" value="Cyt_P450_E_grp-I"/>
</dbReference>
<evidence type="ECO:0000256" key="4">
    <source>
        <dbReference type="ARBA" id="ARBA00022723"/>
    </source>
</evidence>
<keyword evidence="10" id="KW-0472">Membrane</keyword>
<evidence type="ECO:0000256" key="8">
    <source>
        <dbReference type="PIRSR" id="PIRSR602401-1"/>
    </source>
</evidence>
<dbReference type="Gene3D" id="1.10.630.10">
    <property type="entry name" value="Cytochrome P450"/>
    <property type="match status" value="1"/>
</dbReference>